<keyword evidence="10 13" id="KW-0408">Iron</keyword>
<dbReference type="InterPro" id="IPR002401">
    <property type="entry name" value="Cyt_P450_E_grp-I"/>
</dbReference>
<dbReference type="InterPro" id="IPR001128">
    <property type="entry name" value="Cyt_P450"/>
</dbReference>
<comment type="subcellular location">
    <subcellularLocation>
        <location evidence="2">Membrane</location>
        <topology evidence="2">Single-pass membrane protein</topology>
    </subcellularLocation>
</comment>
<dbReference type="Pfam" id="PF00067">
    <property type="entry name" value="p450"/>
    <property type="match status" value="1"/>
</dbReference>
<evidence type="ECO:0000256" key="6">
    <source>
        <dbReference type="ARBA" id="ARBA00022692"/>
    </source>
</evidence>
<dbReference type="InterPro" id="IPR036396">
    <property type="entry name" value="Cyt_P450_sf"/>
</dbReference>
<comment type="cofactor">
    <cofactor evidence="1 13">
        <name>heme</name>
        <dbReference type="ChEBI" id="CHEBI:30413"/>
    </cofactor>
</comment>
<evidence type="ECO:0000256" key="2">
    <source>
        <dbReference type="ARBA" id="ARBA00004167"/>
    </source>
</evidence>
<keyword evidence="7 13" id="KW-0479">Metal-binding</keyword>
<accession>A0AA86JH36</accession>
<reference evidence="15" key="1">
    <citation type="submission" date="2023-03" db="EMBL/GenBank/DDBJ databases">
        <title>cytochrome P450 monooxygenase from Trametes versicolor.</title>
        <authorList>
            <person name="Ichinose H."/>
        </authorList>
    </citation>
    <scope>NUCLEOTIDE SEQUENCE</scope>
    <source>
        <strain evidence="15">NBRC 30340</strain>
    </source>
</reference>
<feature type="binding site" description="axial binding residue" evidence="13">
    <location>
        <position position="451"/>
    </location>
    <ligand>
        <name>heme</name>
        <dbReference type="ChEBI" id="CHEBI:30413"/>
    </ligand>
    <ligandPart>
        <name>Fe</name>
        <dbReference type="ChEBI" id="CHEBI:18248"/>
    </ligandPart>
</feature>
<dbReference type="GO" id="GO:0005506">
    <property type="term" value="F:iron ion binding"/>
    <property type="evidence" value="ECO:0007669"/>
    <property type="project" value="InterPro"/>
</dbReference>
<evidence type="ECO:0000256" key="4">
    <source>
        <dbReference type="ARBA" id="ARBA00010617"/>
    </source>
</evidence>
<dbReference type="InterPro" id="IPR050364">
    <property type="entry name" value="Cytochrome_P450_fung"/>
</dbReference>
<sequence length="529" mass="59033">MAIPLHSFMNVPCAFAICFLVLLYLRSIISWRARARGSPLPPGPKRLPLVGNLLSIPRFKPWLGFRDLTAQYGEITYLEVLGQSILVLGSPSVIFELLEKRSANSSDRTVSPLIQLAGQGYNFAFMPYGQFWRRHRRAFWQHFHSGVSESYWPIQQAYARDFLVKLLDKPTQLRNLIRYNFSAAAMKVVYDAEIVDEQDDRIEMIDVGFAGLRELTVSVQMLLEFLPVLGNLPDWMPGSGFARTLTRSQAPSDHLVHVEFNTARTNVEQGAKGAFLVSELLARSGQTTQTKEVLEEDELILKNVAAVAVEGGSDTTFSTVEGLFLALSHHPEVQKKAQAELDTVVGPHRLPEFSDRDSLVYINAVVKEALRWHNVLPLGVGHRTVEDDEFHGYFIPAGTTVIGNAWGCAHDPAIYPDPDTFNPDRFIKDGQLDPNVLDPASLVFGWGRRICPGRFFADAALFITVASLLHTFEITPPLDAYGNPIRIELDASHGFLSYPVDSRCTVKPRSPEAAALLRASHVQEIEEVL</sequence>
<evidence type="ECO:0000256" key="1">
    <source>
        <dbReference type="ARBA" id="ARBA00001971"/>
    </source>
</evidence>
<gene>
    <name evidence="15" type="primary">CYP5359AX1</name>
</gene>
<evidence type="ECO:0000256" key="9">
    <source>
        <dbReference type="ARBA" id="ARBA00023002"/>
    </source>
</evidence>
<dbReference type="Gene3D" id="1.10.630.10">
    <property type="entry name" value="Cytochrome P450"/>
    <property type="match status" value="1"/>
</dbReference>
<keyword evidence="9 14" id="KW-0560">Oxidoreductase</keyword>
<evidence type="ECO:0000256" key="8">
    <source>
        <dbReference type="ARBA" id="ARBA00022989"/>
    </source>
</evidence>
<evidence type="ECO:0000256" key="13">
    <source>
        <dbReference type="PIRSR" id="PIRSR602401-1"/>
    </source>
</evidence>
<evidence type="ECO:0000256" key="10">
    <source>
        <dbReference type="ARBA" id="ARBA00023004"/>
    </source>
</evidence>
<evidence type="ECO:0000313" key="15">
    <source>
        <dbReference type="EMBL" id="BED43027.1"/>
    </source>
</evidence>
<dbReference type="GO" id="GO:0020037">
    <property type="term" value="F:heme binding"/>
    <property type="evidence" value="ECO:0007669"/>
    <property type="project" value="InterPro"/>
</dbReference>
<evidence type="ECO:0000256" key="5">
    <source>
        <dbReference type="ARBA" id="ARBA00022617"/>
    </source>
</evidence>
<dbReference type="EMBL" id="LC761782">
    <property type="protein sequence ID" value="BED43027.1"/>
    <property type="molecule type" value="mRNA"/>
</dbReference>
<dbReference type="GO" id="GO:0004497">
    <property type="term" value="F:monooxygenase activity"/>
    <property type="evidence" value="ECO:0007669"/>
    <property type="project" value="UniProtKB-KW"/>
</dbReference>
<dbReference type="AlphaFoldDB" id="A0AA86JH36"/>
<evidence type="ECO:0000256" key="3">
    <source>
        <dbReference type="ARBA" id="ARBA00005179"/>
    </source>
</evidence>
<dbReference type="PANTHER" id="PTHR46300:SF7">
    <property type="entry name" value="P450, PUTATIVE (EUROFUNG)-RELATED"/>
    <property type="match status" value="1"/>
</dbReference>
<comment type="similarity">
    <text evidence="4 14">Belongs to the cytochrome P450 family.</text>
</comment>
<dbReference type="SUPFAM" id="SSF48264">
    <property type="entry name" value="Cytochrome P450"/>
    <property type="match status" value="1"/>
</dbReference>
<evidence type="ECO:0000256" key="14">
    <source>
        <dbReference type="RuleBase" id="RU000461"/>
    </source>
</evidence>
<keyword evidence="12" id="KW-0472">Membrane</keyword>
<evidence type="ECO:0000256" key="12">
    <source>
        <dbReference type="ARBA" id="ARBA00023136"/>
    </source>
</evidence>
<dbReference type="GO" id="GO:0016705">
    <property type="term" value="F:oxidoreductase activity, acting on paired donors, with incorporation or reduction of molecular oxygen"/>
    <property type="evidence" value="ECO:0007669"/>
    <property type="project" value="InterPro"/>
</dbReference>
<dbReference type="PRINTS" id="PR00385">
    <property type="entry name" value="P450"/>
</dbReference>
<keyword evidence="8" id="KW-1133">Transmembrane helix</keyword>
<keyword evidence="11 14" id="KW-0503">Monooxygenase</keyword>
<dbReference type="GO" id="GO:0016020">
    <property type="term" value="C:membrane"/>
    <property type="evidence" value="ECO:0007669"/>
    <property type="project" value="UniProtKB-SubCell"/>
</dbReference>
<evidence type="ECO:0000256" key="7">
    <source>
        <dbReference type="ARBA" id="ARBA00022723"/>
    </source>
</evidence>
<dbReference type="PROSITE" id="PS00086">
    <property type="entry name" value="CYTOCHROME_P450"/>
    <property type="match status" value="1"/>
</dbReference>
<dbReference type="PANTHER" id="PTHR46300">
    <property type="entry name" value="P450, PUTATIVE (EUROFUNG)-RELATED-RELATED"/>
    <property type="match status" value="1"/>
</dbReference>
<dbReference type="CDD" id="cd11065">
    <property type="entry name" value="CYP64-like"/>
    <property type="match status" value="1"/>
</dbReference>
<keyword evidence="5 13" id="KW-0349">Heme</keyword>
<dbReference type="PRINTS" id="PR00463">
    <property type="entry name" value="EP450I"/>
</dbReference>
<dbReference type="InterPro" id="IPR017972">
    <property type="entry name" value="Cyt_P450_CS"/>
</dbReference>
<name>A0AA86JH36_TRAVE</name>
<evidence type="ECO:0000256" key="11">
    <source>
        <dbReference type="ARBA" id="ARBA00023033"/>
    </source>
</evidence>
<comment type="pathway">
    <text evidence="3">Secondary metabolite biosynthesis.</text>
</comment>
<organism evidence="15">
    <name type="scientific">Trametes versicolor</name>
    <name type="common">White-rot fungus</name>
    <name type="synonym">Coriolus versicolor</name>
    <dbReference type="NCBI Taxonomy" id="5325"/>
    <lineage>
        <taxon>Eukaryota</taxon>
        <taxon>Fungi</taxon>
        <taxon>Dikarya</taxon>
        <taxon>Basidiomycota</taxon>
        <taxon>Agaricomycotina</taxon>
        <taxon>Agaricomycetes</taxon>
        <taxon>Polyporales</taxon>
        <taxon>Polyporaceae</taxon>
        <taxon>Trametes</taxon>
    </lineage>
</organism>
<protein>
    <submittedName>
        <fullName evidence="15">Cytochrome P450 monooxygenase</fullName>
    </submittedName>
</protein>
<proteinExistence type="evidence at transcript level"/>
<keyword evidence="6" id="KW-0812">Transmembrane</keyword>